<comment type="catalytic activity">
    <reaction evidence="10">
        <text>N(6)-(2E)-butenoyl-L-lysyl-[protein] + H2O = (2E)-2-butenoate + L-lysyl-[protein]</text>
        <dbReference type="Rhea" id="RHEA:69172"/>
        <dbReference type="Rhea" id="RHEA-COMP:9752"/>
        <dbReference type="Rhea" id="RHEA-COMP:13707"/>
        <dbReference type="ChEBI" id="CHEBI:15377"/>
        <dbReference type="ChEBI" id="CHEBI:29969"/>
        <dbReference type="ChEBI" id="CHEBI:35899"/>
        <dbReference type="ChEBI" id="CHEBI:137954"/>
    </reaction>
    <physiologicalReaction direction="left-to-right" evidence="10">
        <dbReference type="Rhea" id="RHEA:69173"/>
    </physiologicalReaction>
</comment>
<sequence length="452" mass="51413">TLQLIIIIGWKCVSHLVPFVFAGDIGNYYYGQGHPMKPHRIRMTHNLLLNYGLYRKMEVYRPHKATADEMTKYHSDDYIKFLRSIRPDNMSEFSKQMQRFNVGEDCPVFDGLFEFCQLSAGGSAAGSVKLNRQQTDIAVNWAGGLHHAKKSEASGFCYVNDIVLAILELLKYHQRVLYIDIDIHHGDGVEEAFYTTDRVMTVSFHKYGEYFPGTGDLRDIGAGKGKYYAVNFPLRDGIDDESYEQIFKPVMAKVMEMYQPSAVVLQCGADSLSGDRLGCFNLTIRGHAKCVEYIKSFNLPLLMLGGGGYTIRNVARCWTYETAVALDTDIPDELPYNDYFEYFGPDFKLHISPSNMTNQNSQEYMDKIKYMQAIPEDAVPDDTVDEDTEDPDKRLSIRATDKRIACDEEFSDSEDEGEGGRRNTANHKKGAKRPRVDEDKQEGEEKKAGWLL</sequence>
<evidence type="ECO:0000256" key="9">
    <source>
        <dbReference type="ARBA" id="ARBA00049136"/>
    </source>
</evidence>
<feature type="compositionally biased region" description="Acidic residues" evidence="17">
    <location>
        <begin position="407"/>
        <end position="417"/>
    </location>
</feature>
<dbReference type="GO" id="GO:0046872">
    <property type="term" value="F:metal ion binding"/>
    <property type="evidence" value="ECO:0007669"/>
    <property type="project" value="UniProtKB-KW"/>
</dbReference>
<evidence type="ECO:0000256" key="15">
    <source>
        <dbReference type="PIRSR" id="PIRSR037913-2"/>
    </source>
</evidence>
<evidence type="ECO:0000256" key="17">
    <source>
        <dbReference type="SAM" id="MobiDB-lite"/>
    </source>
</evidence>
<evidence type="ECO:0000256" key="7">
    <source>
        <dbReference type="ARBA" id="ARBA00023163"/>
    </source>
</evidence>
<organism evidence="20 21">
    <name type="scientific">Oreochromis aureus</name>
    <name type="common">Israeli tilapia</name>
    <name type="synonym">Chromis aureus</name>
    <dbReference type="NCBI Taxonomy" id="47969"/>
    <lineage>
        <taxon>Eukaryota</taxon>
        <taxon>Metazoa</taxon>
        <taxon>Chordata</taxon>
        <taxon>Craniata</taxon>
        <taxon>Vertebrata</taxon>
        <taxon>Euteleostomi</taxon>
        <taxon>Actinopterygii</taxon>
        <taxon>Neopterygii</taxon>
        <taxon>Teleostei</taxon>
        <taxon>Neoteleostei</taxon>
        <taxon>Acanthomorphata</taxon>
        <taxon>Ovalentaria</taxon>
        <taxon>Cichlomorphae</taxon>
        <taxon>Cichliformes</taxon>
        <taxon>Cichlidae</taxon>
        <taxon>African cichlids</taxon>
        <taxon>Pseudocrenilabrinae</taxon>
        <taxon>Oreochromini</taxon>
        <taxon>Oreochromis</taxon>
    </lineage>
</organism>
<evidence type="ECO:0000256" key="16">
    <source>
        <dbReference type="PIRSR" id="PIRSR037913-3"/>
    </source>
</evidence>
<comment type="catalytic activity">
    <reaction evidence="9">
        <text>N(6)-acetyl-L-lysyl-[protein] + H2O = L-lysyl-[protein] + acetate</text>
        <dbReference type="Rhea" id="RHEA:58108"/>
        <dbReference type="Rhea" id="RHEA-COMP:9752"/>
        <dbReference type="Rhea" id="RHEA-COMP:10731"/>
        <dbReference type="ChEBI" id="CHEBI:15377"/>
        <dbReference type="ChEBI" id="CHEBI:29969"/>
        <dbReference type="ChEBI" id="CHEBI:30089"/>
        <dbReference type="ChEBI" id="CHEBI:61930"/>
    </reaction>
    <physiologicalReaction direction="left-to-right" evidence="9">
        <dbReference type="Rhea" id="RHEA:58109"/>
    </physiologicalReaction>
</comment>
<dbReference type="Proteomes" id="UP000472276">
    <property type="component" value="Unassembled WGS sequence"/>
</dbReference>
<gene>
    <name evidence="20" type="primary">HDAC2</name>
</gene>
<keyword evidence="7 13" id="KW-0804">Transcription</keyword>
<dbReference type="GO" id="GO:0005737">
    <property type="term" value="C:cytoplasm"/>
    <property type="evidence" value="ECO:0007669"/>
    <property type="project" value="UniProtKB-ARBA"/>
</dbReference>
<accession>A0A668UQ74</accession>
<dbReference type="GO" id="GO:0031507">
    <property type="term" value="P:heterochromatin formation"/>
    <property type="evidence" value="ECO:0007669"/>
    <property type="project" value="TreeGrafter"/>
</dbReference>
<evidence type="ECO:0000256" key="5">
    <source>
        <dbReference type="ARBA" id="ARBA00022853"/>
    </source>
</evidence>
<feature type="compositionally biased region" description="Acidic residues" evidence="17">
    <location>
        <begin position="379"/>
        <end position="390"/>
    </location>
</feature>
<evidence type="ECO:0000256" key="1">
    <source>
        <dbReference type="ARBA" id="ARBA00004123"/>
    </source>
</evidence>
<keyword evidence="5 13" id="KW-0156">Chromatin regulator</keyword>
<dbReference type="PANTHER" id="PTHR10625">
    <property type="entry name" value="HISTONE DEACETYLASE HDAC1-RELATED"/>
    <property type="match status" value="1"/>
</dbReference>
<comment type="similarity">
    <text evidence="12 13">Belongs to the histone deacetylase family. HD Type 1 subfamily.</text>
</comment>
<dbReference type="InterPro" id="IPR000286">
    <property type="entry name" value="HDACs"/>
</dbReference>
<keyword evidence="21" id="KW-1185">Reference proteome</keyword>
<dbReference type="PRINTS" id="PR01271">
    <property type="entry name" value="HISDACETLASE"/>
</dbReference>
<dbReference type="Pfam" id="PF00850">
    <property type="entry name" value="Hist_deacetyl"/>
    <property type="match status" value="1"/>
</dbReference>
<proteinExistence type="inferred from homology"/>
<dbReference type="GO" id="GO:0140297">
    <property type="term" value="F:DNA-binding transcription factor binding"/>
    <property type="evidence" value="ECO:0007669"/>
    <property type="project" value="UniProtKB-ARBA"/>
</dbReference>
<keyword evidence="6 13" id="KW-0805">Transcription regulation</keyword>
<feature type="compositionally biased region" description="Basic and acidic residues" evidence="17">
    <location>
        <begin position="434"/>
        <end position="452"/>
    </location>
</feature>
<keyword evidence="3" id="KW-0678">Repressor</keyword>
<dbReference type="Ensembl" id="ENSOABT00000041716.2">
    <property type="protein sequence ID" value="ENSOABP00000040612.2"/>
    <property type="gene ID" value="ENSOABG00000017982.2"/>
</dbReference>
<feature type="active site" description="Proton acceptor" evidence="14">
    <location>
        <position position="147"/>
    </location>
</feature>
<feature type="domain" description="Histone deacetylase" evidence="19">
    <location>
        <begin position="34"/>
        <end position="324"/>
    </location>
</feature>
<keyword evidence="16" id="KW-0479">Metal-binding</keyword>
<evidence type="ECO:0000256" key="4">
    <source>
        <dbReference type="ARBA" id="ARBA00022801"/>
    </source>
</evidence>
<evidence type="ECO:0000256" key="8">
    <source>
        <dbReference type="ARBA" id="ARBA00023242"/>
    </source>
</evidence>
<keyword evidence="18" id="KW-0732">Signal</keyword>
<feature type="binding site" evidence="15">
    <location>
        <position position="309"/>
    </location>
    <ligand>
        <name>substrate</name>
    </ligand>
</feature>
<dbReference type="InterPro" id="IPR023696">
    <property type="entry name" value="Ureohydrolase_dom_sf"/>
</dbReference>
<dbReference type="InterPro" id="IPR023801">
    <property type="entry name" value="His_deacetylse_dom"/>
</dbReference>
<comment type="subcellular location">
    <subcellularLocation>
        <location evidence="1 13">Nucleus</location>
    </subcellularLocation>
</comment>
<keyword evidence="8 13" id="KW-0539">Nucleus</keyword>
<feature type="binding site" evidence="16">
    <location>
        <position position="270"/>
    </location>
    <ligand>
        <name>a divalent metal cation</name>
        <dbReference type="ChEBI" id="CHEBI:60240"/>
    </ligand>
</feature>
<feature type="chain" id="PRO_5044283216" description="Histone deacetylase" evidence="18">
    <location>
        <begin position="23"/>
        <end position="452"/>
    </location>
</feature>
<reference evidence="20" key="1">
    <citation type="submission" date="2025-08" db="UniProtKB">
        <authorList>
            <consortium name="Ensembl"/>
        </authorList>
    </citation>
    <scope>IDENTIFICATION</scope>
</reference>
<evidence type="ECO:0000256" key="6">
    <source>
        <dbReference type="ARBA" id="ARBA00023015"/>
    </source>
</evidence>
<evidence type="ECO:0000259" key="19">
    <source>
        <dbReference type="Pfam" id="PF00850"/>
    </source>
</evidence>
<dbReference type="InterPro" id="IPR037138">
    <property type="entry name" value="His_deacetylse_dom_sf"/>
</dbReference>
<reference evidence="20" key="2">
    <citation type="submission" date="2025-09" db="UniProtKB">
        <authorList>
            <consortium name="Ensembl"/>
        </authorList>
    </citation>
    <scope>IDENTIFICATION</scope>
</reference>
<evidence type="ECO:0000256" key="2">
    <source>
        <dbReference type="ARBA" id="ARBA00012111"/>
    </source>
</evidence>
<feature type="binding site" evidence="16">
    <location>
        <position position="182"/>
    </location>
    <ligand>
        <name>a divalent metal cation</name>
        <dbReference type="ChEBI" id="CHEBI:60240"/>
    </ligand>
</feature>
<dbReference type="EC" id="3.5.1.98" evidence="2 13"/>
<feature type="binding site" evidence="16">
    <location>
        <position position="184"/>
    </location>
    <ligand>
        <name>a divalent metal cation</name>
        <dbReference type="ChEBI" id="CHEBI:60240"/>
    </ligand>
</feature>
<dbReference type="InterPro" id="IPR003084">
    <property type="entry name" value="HDAC_I/II"/>
</dbReference>
<evidence type="ECO:0000256" key="18">
    <source>
        <dbReference type="SAM" id="SignalP"/>
    </source>
</evidence>
<dbReference type="GO" id="GO:0016581">
    <property type="term" value="C:NuRD complex"/>
    <property type="evidence" value="ECO:0007669"/>
    <property type="project" value="TreeGrafter"/>
</dbReference>
<dbReference type="SUPFAM" id="SSF52768">
    <property type="entry name" value="Arginase/deacetylase"/>
    <property type="match status" value="1"/>
</dbReference>
<protein>
    <recommendedName>
        <fullName evidence="2 13">Histone deacetylase</fullName>
        <ecNumber evidence="2 13">3.5.1.98</ecNumber>
    </recommendedName>
</protein>
<name>A0A668UQ74_OREAU</name>
<evidence type="ECO:0000256" key="12">
    <source>
        <dbReference type="ARBA" id="ARBA00061569"/>
    </source>
</evidence>
<comment type="catalytic activity">
    <reaction evidence="11">
        <text>N(6)-acetyl-L-lysyl-[histone] + H2O = L-lysyl-[histone] + acetate</text>
        <dbReference type="Rhea" id="RHEA:58196"/>
        <dbReference type="Rhea" id="RHEA-COMP:9845"/>
        <dbReference type="Rhea" id="RHEA-COMP:11338"/>
        <dbReference type="ChEBI" id="CHEBI:15377"/>
        <dbReference type="ChEBI" id="CHEBI:29969"/>
        <dbReference type="ChEBI" id="CHEBI:30089"/>
        <dbReference type="ChEBI" id="CHEBI:61930"/>
        <dbReference type="EC" id="3.5.1.98"/>
    </reaction>
    <physiologicalReaction direction="left-to-right" evidence="11">
        <dbReference type="Rhea" id="RHEA:58197"/>
    </physiologicalReaction>
</comment>
<feature type="binding site" evidence="15">
    <location>
        <position position="155"/>
    </location>
    <ligand>
        <name>substrate</name>
    </ligand>
</feature>
<evidence type="ECO:0000256" key="13">
    <source>
        <dbReference type="PIRNR" id="PIRNR037913"/>
    </source>
</evidence>
<dbReference type="AlphaFoldDB" id="A0A668UQ74"/>
<dbReference type="GO" id="GO:0141221">
    <property type="term" value="F:histone deacetylase activity, hydrolytic mechanism"/>
    <property type="evidence" value="ECO:0007669"/>
    <property type="project" value="UniProtKB-EC"/>
</dbReference>
<evidence type="ECO:0000256" key="3">
    <source>
        <dbReference type="ARBA" id="ARBA00022491"/>
    </source>
</evidence>
<feature type="binding site" evidence="15">
    <location>
        <position position="105"/>
    </location>
    <ligand>
        <name>substrate</name>
    </ligand>
</feature>
<evidence type="ECO:0000256" key="14">
    <source>
        <dbReference type="PIRSR" id="PIRSR037913-1"/>
    </source>
</evidence>
<dbReference type="PRINTS" id="PR01270">
    <property type="entry name" value="HDASUPER"/>
</dbReference>
<evidence type="ECO:0000256" key="10">
    <source>
        <dbReference type="ARBA" id="ARBA00049193"/>
    </source>
</evidence>
<keyword evidence="4 13" id="KW-0378">Hydrolase</keyword>
<evidence type="ECO:0000313" key="20">
    <source>
        <dbReference type="Ensembl" id="ENSOABP00000040612.2"/>
    </source>
</evidence>
<evidence type="ECO:0000256" key="11">
    <source>
        <dbReference type="ARBA" id="ARBA00049416"/>
    </source>
</evidence>
<dbReference type="FunFam" id="3.40.800.20:FF:000003">
    <property type="entry name" value="Histone deacetylase"/>
    <property type="match status" value="1"/>
</dbReference>
<evidence type="ECO:0000313" key="21">
    <source>
        <dbReference type="Proteomes" id="UP000472276"/>
    </source>
</evidence>
<dbReference type="Gene3D" id="3.40.800.20">
    <property type="entry name" value="Histone deacetylase domain"/>
    <property type="match status" value="1"/>
</dbReference>
<dbReference type="PANTHER" id="PTHR10625:SF46">
    <property type="entry name" value="HISTONE DEACETYLASE 2"/>
    <property type="match status" value="1"/>
</dbReference>
<dbReference type="PIRSF" id="PIRSF037913">
    <property type="entry name" value="His_deacetylse_1"/>
    <property type="match status" value="1"/>
</dbReference>
<feature type="compositionally biased region" description="Basic and acidic residues" evidence="17">
    <location>
        <begin position="391"/>
        <end position="406"/>
    </location>
</feature>
<feature type="region of interest" description="Disordered" evidence="17">
    <location>
        <begin position="379"/>
        <end position="452"/>
    </location>
</feature>
<feature type="signal peptide" evidence="18">
    <location>
        <begin position="1"/>
        <end position="22"/>
    </location>
</feature>
<feature type="compositionally biased region" description="Basic residues" evidence="17">
    <location>
        <begin position="424"/>
        <end position="433"/>
    </location>
</feature>